<evidence type="ECO:0000256" key="1">
    <source>
        <dbReference type="SAM" id="Phobius"/>
    </source>
</evidence>
<evidence type="ECO:0000313" key="2">
    <source>
        <dbReference type="EMBL" id="MFC5822808.1"/>
    </source>
</evidence>
<keyword evidence="1" id="KW-0812">Transmembrane</keyword>
<keyword evidence="1" id="KW-0472">Membrane</keyword>
<protein>
    <submittedName>
        <fullName evidence="2">Uncharacterized protein</fullName>
    </submittedName>
</protein>
<dbReference type="EMBL" id="JBHSPA010000006">
    <property type="protein sequence ID" value="MFC5822808.1"/>
    <property type="molecule type" value="Genomic_DNA"/>
</dbReference>
<reference evidence="3" key="1">
    <citation type="journal article" date="2019" name="Int. J. Syst. Evol. Microbiol.">
        <title>The Global Catalogue of Microorganisms (GCM) 10K type strain sequencing project: providing services to taxonomists for standard genome sequencing and annotation.</title>
        <authorList>
            <consortium name="The Broad Institute Genomics Platform"/>
            <consortium name="The Broad Institute Genome Sequencing Center for Infectious Disease"/>
            <person name="Wu L."/>
            <person name="Ma J."/>
        </authorList>
    </citation>
    <scope>NUCLEOTIDE SEQUENCE [LARGE SCALE GENOMIC DNA]</scope>
    <source>
        <strain evidence="3">CCUG 53903</strain>
    </source>
</reference>
<proteinExistence type="predicted"/>
<name>A0ABW1CAV0_9ACTN</name>
<comment type="caution">
    <text evidence="2">The sequence shown here is derived from an EMBL/GenBank/DDBJ whole genome shotgun (WGS) entry which is preliminary data.</text>
</comment>
<organism evidence="2 3">
    <name type="scientific">Nonomuraea insulae</name>
    <dbReference type="NCBI Taxonomy" id="1616787"/>
    <lineage>
        <taxon>Bacteria</taxon>
        <taxon>Bacillati</taxon>
        <taxon>Actinomycetota</taxon>
        <taxon>Actinomycetes</taxon>
        <taxon>Streptosporangiales</taxon>
        <taxon>Streptosporangiaceae</taxon>
        <taxon>Nonomuraea</taxon>
    </lineage>
</organism>
<gene>
    <name evidence="2" type="ORF">ACFPZ3_02960</name>
</gene>
<dbReference type="Proteomes" id="UP001596058">
    <property type="component" value="Unassembled WGS sequence"/>
</dbReference>
<evidence type="ECO:0000313" key="3">
    <source>
        <dbReference type="Proteomes" id="UP001596058"/>
    </source>
</evidence>
<accession>A0ABW1CAV0</accession>
<feature type="transmembrane region" description="Helical" evidence="1">
    <location>
        <begin position="37"/>
        <end position="55"/>
    </location>
</feature>
<keyword evidence="1" id="KW-1133">Transmembrane helix</keyword>
<feature type="transmembrane region" description="Helical" evidence="1">
    <location>
        <begin position="12"/>
        <end position="31"/>
    </location>
</feature>
<keyword evidence="3" id="KW-1185">Reference proteome</keyword>
<sequence>MPDRAEPAPRRRVDRSMVAGVMVVAAVPLASFARSPVLVAALCVVGLVGVVWWFWQTFRN</sequence>